<keyword evidence="3" id="KW-0690">Ribosome biogenesis</keyword>
<keyword evidence="3" id="KW-0699">rRNA-binding</keyword>
<keyword evidence="3" id="KW-0479">Metal-binding</keyword>
<protein>
    <recommendedName>
        <fullName evidence="3">Small ribosomal subunit biogenesis GTPase RsgA</fullName>
        <ecNumber evidence="3">3.6.1.-</ecNumber>
    </recommendedName>
</protein>
<dbReference type="InterPro" id="IPR030378">
    <property type="entry name" value="G_CP_dom"/>
</dbReference>
<dbReference type="Gene3D" id="1.10.40.50">
    <property type="entry name" value="Probable gtpase engc, domain 3"/>
    <property type="match status" value="1"/>
</dbReference>
<dbReference type="InterPro" id="IPR027417">
    <property type="entry name" value="P-loop_NTPase"/>
</dbReference>
<dbReference type="EC" id="3.6.1.-" evidence="3"/>
<feature type="binding site" evidence="3">
    <location>
        <position position="223"/>
    </location>
    <ligand>
        <name>Zn(2+)</name>
        <dbReference type="ChEBI" id="CHEBI:29105"/>
    </ligand>
</feature>
<dbReference type="GO" id="GO:0019843">
    <property type="term" value="F:rRNA binding"/>
    <property type="evidence" value="ECO:0007669"/>
    <property type="project" value="UniProtKB-KW"/>
</dbReference>
<feature type="binding site" evidence="3">
    <location>
        <position position="216"/>
    </location>
    <ligand>
        <name>Zn(2+)</name>
        <dbReference type="ChEBI" id="CHEBI:29105"/>
    </ligand>
</feature>
<comment type="subcellular location">
    <subcellularLocation>
        <location evidence="3">Cytoplasm</location>
    </subcellularLocation>
</comment>
<comment type="function">
    <text evidence="3">One of several proteins that assist in the late maturation steps of the functional core of the 30S ribosomal subunit. Helps release RbfA from mature subunits. May play a role in the assembly of ribosomal proteins into the subunit. Circularly permuted GTPase that catalyzes slow GTP hydrolysis, GTPase activity is stimulated by the 30S ribosomal subunit.</text>
</comment>
<gene>
    <name evidence="3 6" type="primary">rsgA</name>
    <name evidence="6" type="ORF">IMF26_10040</name>
</gene>
<dbReference type="PANTHER" id="PTHR32120:SF11">
    <property type="entry name" value="SMALL RIBOSOMAL SUBUNIT BIOGENESIS GTPASE RSGA 1, MITOCHONDRIAL-RELATED"/>
    <property type="match status" value="1"/>
</dbReference>
<dbReference type="GO" id="GO:0005525">
    <property type="term" value="F:GTP binding"/>
    <property type="evidence" value="ECO:0007669"/>
    <property type="project" value="UniProtKB-UniRule"/>
</dbReference>
<dbReference type="InterPro" id="IPR004881">
    <property type="entry name" value="Ribosome_biogen_GTPase_RsgA"/>
</dbReference>
<evidence type="ECO:0000259" key="5">
    <source>
        <dbReference type="PROSITE" id="PS51721"/>
    </source>
</evidence>
<feature type="binding site" evidence="3">
    <location>
        <begin position="85"/>
        <end position="88"/>
    </location>
    <ligand>
        <name>GTP</name>
        <dbReference type="ChEBI" id="CHEBI:37565"/>
    </ligand>
</feature>
<dbReference type="GO" id="GO:0046872">
    <property type="term" value="F:metal ion binding"/>
    <property type="evidence" value="ECO:0007669"/>
    <property type="project" value="UniProtKB-KW"/>
</dbReference>
<keyword evidence="3" id="KW-0378">Hydrolase</keyword>
<reference evidence="6" key="1">
    <citation type="submission" date="2020-10" db="EMBL/GenBank/DDBJ databases">
        <authorList>
            <person name="Kadnikov V."/>
            <person name="Beletsky A.V."/>
            <person name="Mardanov A.V."/>
            <person name="Karnachuk O.V."/>
            <person name="Ravin N.V."/>
        </authorList>
    </citation>
    <scope>NUCLEOTIDE SEQUENCE</scope>
    <source>
        <strain evidence="6">Bu02</strain>
    </source>
</reference>
<comment type="similarity">
    <text evidence="3">Belongs to the TRAFAC class YlqF/YawG GTPase family. RsgA subfamily.</text>
</comment>
<dbReference type="PROSITE" id="PS51721">
    <property type="entry name" value="G_CP"/>
    <property type="match status" value="1"/>
</dbReference>
<dbReference type="NCBIfam" id="TIGR00157">
    <property type="entry name" value="ribosome small subunit-dependent GTPase A"/>
    <property type="match status" value="1"/>
</dbReference>
<feature type="domain" description="EngC GTPase" evidence="4">
    <location>
        <begin position="45"/>
        <end position="190"/>
    </location>
</feature>
<dbReference type="KEGG" id="fcz:IMF26_10040"/>
<reference evidence="6" key="2">
    <citation type="journal article" date="2023" name="Biology">
        <title>Prokaryotic Life Associated with Coal-Fire Gas Vents Revealed by Metagenomics.</title>
        <authorList>
            <person name="Kadnikov V.V."/>
            <person name="Mardanov A.V."/>
            <person name="Beletsky A.V."/>
            <person name="Karnachuk O.V."/>
            <person name="Ravin N.V."/>
        </authorList>
    </citation>
    <scope>NUCLEOTIDE SEQUENCE</scope>
    <source>
        <strain evidence="6">Bu02</strain>
    </source>
</reference>
<evidence type="ECO:0000256" key="3">
    <source>
        <dbReference type="HAMAP-Rule" id="MF_01820"/>
    </source>
</evidence>
<comment type="subunit">
    <text evidence="3">Monomer. Associates with 30S ribosomal subunit, binds 16S rRNA.</text>
</comment>
<evidence type="ECO:0000259" key="4">
    <source>
        <dbReference type="PROSITE" id="PS50936"/>
    </source>
</evidence>
<evidence type="ECO:0000256" key="1">
    <source>
        <dbReference type="ARBA" id="ARBA00022741"/>
    </source>
</evidence>
<accession>A0AAT9LB30</accession>
<feature type="binding site" evidence="3">
    <location>
        <position position="229"/>
    </location>
    <ligand>
        <name>Zn(2+)</name>
        <dbReference type="ChEBI" id="CHEBI:29105"/>
    </ligand>
</feature>
<dbReference type="Gene3D" id="3.40.50.300">
    <property type="entry name" value="P-loop containing nucleotide triphosphate hydrolases"/>
    <property type="match status" value="1"/>
</dbReference>
<dbReference type="GO" id="GO:0005737">
    <property type="term" value="C:cytoplasm"/>
    <property type="evidence" value="ECO:0007669"/>
    <property type="project" value="UniProtKB-SubCell"/>
</dbReference>
<dbReference type="HAMAP" id="MF_01820">
    <property type="entry name" value="GTPase_RsgA"/>
    <property type="match status" value="1"/>
</dbReference>
<keyword evidence="3" id="KW-0862">Zinc</keyword>
<comment type="caution">
    <text evidence="3">Lacks conserved residue(s) required for the propagation of feature annotation.</text>
</comment>
<evidence type="ECO:0000256" key="2">
    <source>
        <dbReference type="ARBA" id="ARBA00023134"/>
    </source>
</evidence>
<feature type="domain" description="CP-type G" evidence="5">
    <location>
        <begin position="36"/>
        <end position="192"/>
    </location>
</feature>
<keyword evidence="3" id="KW-0694">RNA-binding</keyword>
<keyword evidence="3" id="KW-0963">Cytoplasm</keyword>
<sequence>MRGRLRFEDDQVYAGDLVEVSQKDSRWVIERVMPRKNFLIRPPVANVDQAVVVTAITQPPLDFVYIDKILVHLEASDISAVICVNKQDIEDPKEVERVSDIYRKAGYPCVVTSAVTGFGLHDLSRYLESKVTVLAGQSGAGKSKILSALLGVGLLTQGLSRLGRGRHTTKWVSLFRAGRQGYVADTPGFSKLDLIDVEPYELSYYFREMAPYAPLCHFPRCLHKSEDRCRVKEALAAGEISRERYKSYLTLLEESTERAKRKYE</sequence>
<keyword evidence="2 3" id="KW-0342">GTP-binding</keyword>
<dbReference type="GO" id="GO:0003924">
    <property type="term" value="F:GTPase activity"/>
    <property type="evidence" value="ECO:0007669"/>
    <property type="project" value="UniProtKB-UniRule"/>
</dbReference>
<dbReference type="InterPro" id="IPR010914">
    <property type="entry name" value="RsgA_GTPase_dom"/>
</dbReference>
<dbReference type="EMBL" id="CP062796">
    <property type="protein sequence ID" value="QUL98345.1"/>
    <property type="molecule type" value="Genomic_DNA"/>
</dbReference>
<evidence type="ECO:0000313" key="6">
    <source>
        <dbReference type="EMBL" id="QUL98345.1"/>
    </source>
</evidence>
<dbReference type="CDD" id="cd01854">
    <property type="entry name" value="YjeQ_EngC"/>
    <property type="match status" value="1"/>
</dbReference>
<feature type="binding site" evidence="3">
    <location>
        <position position="221"/>
    </location>
    <ligand>
        <name>Zn(2+)</name>
        <dbReference type="ChEBI" id="CHEBI:29105"/>
    </ligand>
</feature>
<keyword evidence="1 3" id="KW-0547">Nucleotide-binding</keyword>
<dbReference type="Pfam" id="PF03193">
    <property type="entry name" value="RsgA_GTPase"/>
    <property type="match status" value="1"/>
</dbReference>
<dbReference type="GO" id="GO:0042274">
    <property type="term" value="P:ribosomal small subunit biogenesis"/>
    <property type="evidence" value="ECO:0007669"/>
    <property type="project" value="UniProtKB-UniRule"/>
</dbReference>
<organism evidence="6">
    <name type="scientific">Candidatus Fermentithermobacillus carboniphilus</name>
    <dbReference type="NCBI Taxonomy" id="3085328"/>
    <lineage>
        <taxon>Bacteria</taxon>
        <taxon>Bacillati</taxon>
        <taxon>Bacillota</taxon>
        <taxon>Candidatus Fermentithermobacillia</taxon>
        <taxon>Candidatus Fermentithermobacillales</taxon>
        <taxon>Candidatus Fermentithermobacillaceae</taxon>
        <taxon>Candidatus Fermentithermobacillus</taxon>
    </lineage>
</organism>
<dbReference type="PANTHER" id="PTHR32120">
    <property type="entry name" value="SMALL RIBOSOMAL SUBUNIT BIOGENESIS GTPASE RSGA"/>
    <property type="match status" value="1"/>
</dbReference>
<dbReference type="AlphaFoldDB" id="A0AAT9LB30"/>
<proteinExistence type="inferred from homology"/>
<comment type="cofactor">
    <cofactor evidence="3">
        <name>Zn(2+)</name>
        <dbReference type="ChEBI" id="CHEBI:29105"/>
    </cofactor>
    <text evidence="3">Binds 1 zinc ion per subunit.</text>
</comment>
<dbReference type="PROSITE" id="PS50936">
    <property type="entry name" value="ENGC_GTPASE"/>
    <property type="match status" value="1"/>
</dbReference>
<dbReference type="SUPFAM" id="SSF52540">
    <property type="entry name" value="P-loop containing nucleoside triphosphate hydrolases"/>
    <property type="match status" value="1"/>
</dbReference>
<name>A0AAT9LB30_9FIRM</name>